<protein>
    <submittedName>
        <fullName evidence="2">Glycosyltransferase</fullName>
    </submittedName>
</protein>
<reference evidence="2 3" key="1">
    <citation type="submission" date="2024-03" db="EMBL/GenBank/DDBJ databases">
        <title>Actinomycetospora sp. OC33-EN06, a novel actinomycete isolated from wild orchid (Aerides multiflora).</title>
        <authorList>
            <person name="Suriyachadkun C."/>
        </authorList>
    </citation>
    <scope>NUCLEOTIDE SEQUENCE [LARGE SCALE GENOMIC DNA]</scope>
    <source>
        <strain evidence="2 3">OC33-EN06</strain>
    </source>
</reference>
<dbReference type="InterPro" id="IPR029044">
    <property type="entry name" value="Nucleotide-diphossugar_trans"/>
</dbReference>
<dbReference type="PANTHER" id="PTHR22916">
    <property type="entry name" value="GLYCOSYLTRANSFERASE"/>
    <property type="match status" value="1"/>
</dbReference>
<keyword evidence="3" id="KW-1185">Reference proteome</keyword>
<dbReference type="PANTHER" id="PTHR22916:SF3">
    <property type="entry name" value="UDP-GLCNAC:BETAGAL BETA-1,3-N-ACETYLGLUCOSAMINYLTRANSFERASE-LIKE PROTEIN 1"/>
    <property type="match status" value="1"/>
</dbReference>
<name>A0ABU8NEB4_9PSEU</name>
<dbReference type="Proteomes" id="UP001370100">
    <property type="component" value="Unassembled WGS sequence"/>
</dbReference>
<sequence>MTPPVSVCIPVYRGEEHLAVAIESVLAQTFTDFELVVLDNCSPDRSGEIAASYRDPRLRIETNPEVLPLTENWNTAVRLTRAPLVKLLCDDDLLHPRCLELQAAALRDDPGLAVVASRQHLIDRDGRIVVPARFLRGLLGPRTRSEVVRRVVRAGANPVGQTAGVTFRRSAFDATDGFVAEKTFVGDIDLIVALTASGGFLGQRESLAAARLVPTSAFAFARPQDFAVQKAFLRELRRAPGGRVRRLDVIAGDVAGPVARLRRAAGSRLAAHRGA</sequence>
<dbReference type="EMBL" id="JBBEGL010000017">
    <property type="protein sequence ID" value="MEJ2890747.1"/>
    <property type="molecule type" value="Genomic_DNA"/>
</dbReference>
<evidence type="ECO:0000259" key="1">
    <source>
        <dbReference type="Pfam" id="PF00535"/>
    </source>
</evidence>
<evidence type="ECO:0000313" key="3">
    <source>
        <dbReference type="Proteomes" id="UP001370100"/>
    </source>
</evidence>
<dbReference type="CDD" id="cd00761">
    <property type="entry name" value="Glyco_tranf_GTA_type"/>
    <property type="match status" value="1"/>
</dbReference>
<dbReference type="InterPro" id="IPR001173">
    <property type="entry name" value="Glyco_trans_2-like"/>
</dbReference>
<proteinExistence type="predicted"/>
<gene>
    <name evidence="2" type="ORF">WCD41_30110</name>
</gene>
<feature type="domain" description="Glycosyltransferase 2-like" evidence="1">
    <location>
        <begin position="6"/>
        <end position="172"/>
    </location>
</feature>
<evidence type="ECO:0000313" key="2">
    <source>
        <dbReference type="EMBL" id="MEJ2890747.1"/>
    </source>
</evidence>
<comment type="caution">
    <text evidence="2">The sequence shown here is derived from an EMBL/GenBank/DDBJ whole genome shotgun (WGS) entry which is preliminary data.</text>
</comment>
<dbReference type="RefSeq" id="WP_337718940.1">
    <property type="nucleotide sequence ID" value="NZ_JBBEGL010000017.1"/>
</dbReference>
<accession>A0ABU8NEB4</accession>
<dbReference type="SUPFAM" id="SSF53448">
    <property type="entry name" value="Nucleotide-diphospho-sugar transferases"/>
    <property type="match status" value="1"/>
</dbReference>
<dbReference type="Pfam" id="PF00535">
    <property type="entry name" value="Glycos_transf_2"/>
    <property type="match status" value="1"/>
</dbReference>
<dbReference type="Gene3D" id="3.90.550.10">
    <property type="entry name" value="Spore Coat Polysaccharide Biosynthesis Protein SpsA, Chain A"/>
    <property type="match status" value="1"/>
</dbReference>
<organism evidence="2 3">
    <name type="scientific">Actinomycetospora aeridis</name>
    <dbReference type="NCBI Taxonomy" id="3129231"/>
    <lineage>
        <taxon>Bacteria</taxon>
        <taxon>Bacillati</taxon>
        <taxon>Actinomycetota</taxon>
        <taxon>Actinomycetes</taxon>
        <taxon>Pseudonocardiales</taxon>
        <taxon>Pseudonocardiaceae</taxon>
        <taxon>Actinomycetospora</taxon>
    </lineage>
</organism>